<dbReference type="Proteomes" id="UP000444401">
    <property type="component" value="Unassembled WGS sequence"/>
</dbReference>
<organism evidence="1 2">
    <name type="scientific">Pelagerythrobacter marinus</name>
    <dbReference type="NCBI Taxonomy" id="538382"/>
    <lineage>
        <taxon>Bacteria</taxon>
        <taxon>Pseudomonadati</taxon>
        <taxon>Pseudomonadota</taxon>
        <taxon>Alphaproteobacteria</taxon>
        <taxon>Sphingomonadales</taxon>
        <taxon>Erythrobacteraceae</taxon>
        <taxon>Pelagerythrobacter</taxon>
    </lineage>
</organism>
<keyword evidence="2" id="KW-1185">Reference proteome</keyword>
<evidence type="ECO:0000313" key="2">
    <source>
        <dbReference type="Proteomes" id="UP000444401"/>
    </source>
</evidence>
<evidence type="ECO:0000313" key="1">
    <source>
        <dbReference type="EMBL" id="MXO68828.1"/>
    </source>
</evidence>
<protein>
    <submittedName>
        <fullName evidence="1">Uncharacterized protein</fullName>
    </submittedName>
</protein>
<dbReference type="EMBL" id="WTYO01000003">
    <property type="protein sequence ID" value="MXO68828.1"/>
    <property type="molecule type" value="Genomic_DNA"/>
</dbReference>
<gene>
    <name evidence="1" type="ORF">GRI72_08315</name>
</gene>
<proteinExistence type="predicted"/>
<sequence length="406" mass="44329">MATRTATPMPRPADTPRAWRIVLAGLVFPVLAIAAGAQTLAIVGESTRPKEAAAAAPWDGSAKAHLAKGAYQGQLAAGEAVAPPEPWIVELARDAYRRQPLTPEAVAVIGASLPDDRADAFWELAAQVSRRDTLLQGLLLDHHLGHDDLDRSIRVLNQLLLVRENQRERFFAALSQALPDPRSIDPFVEILAADPKWGDAFLVAASRNEEGLENLSRIRHRLPDGSIEAHVDQALISAFARSGQLDLAHDLHRRLAQKQGERPGWQASTIPPFDWRFVDEPGFRAQRDPESEQLDLLIARGKGGPFVTRIFRAQGSSIRLRANHQLEPTAQARRLSVSVSCAATGEVLAQENFRERQIALDTAIPERCPFVAVVLSGRAWSDEPRLHGTISPITVTFGAGGQDADQ</sequence>
<accession>A0ABW9UXC9</accession>
<dbReference type="RefSeq" id="WP_160733439.1">
    <property type="nucleotide sequence ID" value="NZ_WTYO01000003.1"/>
</dbReference>
<name>A0ABW9UXC9_9SPHN</name>
<reference evidence="1 2" key="1">
    <citation type="submission" date="2019-12" db="EMBL/GenBank/DDBJ databases">
        <title>Genomic-based taxomic classification of the family Erythrobacteraceae.</title>
        <authorList>
            <person name="Xu L."/>
        </authorList>
    </citation>
    <scope>NUCLEOTIDE SEQUENCE [LARGE SCALE GENOMIC DNA]</scope>
    <source>
        <strain evidence="1 2">H32</strain>
    </source>
</reference>
<comment type="caution">
    <text evidence="1">The sequence shown here is derived from an EMBL/GenBank/DDBJ whole genome shotgun (WGS) entry which is preliminary data.</text>
</comment>